<evidence type="ECO:0000259" key="4">
    <source>
        <dbReference type="PROSITE" id="PS01124"/>
    </source>
</evidence>
<dbReference type="GO" id="GO:0003700">
    <property type="term" value="F:DNA-binding transcription factor activity"/>
    <property type="evidence" value="ECO:0007669"/>
    <property type="project" value="InterPro"/>
</dbReference>
<dbReference type="InterPro" id="IPR001789">
    <property type="entry name" value="Sig_transdc_resp-reg_receiver"/>
</dbReference>
<feature type="domain" description="HTH araC/xylS-type" evidence="4">
    <location>
        <begin position="983"/>
        <end position="1082"/>
    </location>
</feature>
<dbReference type="Pfam" id="PF07495">
    <property type="entry name" value="Y_Y_Y"/>
    <property type="match status" value="1"/>
</dbReference>
<dbReference type="Pfam" id="PF00072">
    <property type="entry name" value="Response_reg"/>
    <property type="match status" value="1"/>
</dbReference>
<protein>
    <recommendedName>
        <fullName evidence="8">Sensor histidine kinase TodS</fullName>
    </recommendedName>
</protein>
<dbReference type="CDD" id="cd00082">
    <property type="entry name" value="HisKA"/>
    <property type="match status" value="1"/>
</dbReference>
<keyword evidence="1" id="KW-0597">Phosphoprotein</keyword>
<comment type="caution">
    <text evidence="7">The sequence shown here is derived from an EMBL/GenBank/DDBJ whole genome shotgun (WGS) entry which is preliminary data.</text>
</comment>
<dbReference type="PROSITE" id="PS01124">
    <property type="entry name" value="HTH_ARAC_FAMILY_2"/>
    <property type="match status" value="1"/>
</dbReference>
<feature type="domain" description="Response regulatory" evidence="6">
    <location>
        <begin position="832"/>
        <end position="948"/>
    </location>
</feature>
<name>A0A5J4RFJ4_9ZZZZ</name>
<evidence type="ECO:0000313" key="7">
    <source>
        <dbReference type="EMBL" id="KAA6331651.1"/>
    </source>
</evidence>
<dbReference type="Gene3D" id="3.40.50.2300">
    <property type="match status" value="1"/>
</dbReference>
<dbReference type="InterPro" id="IPR003661">
    <property type="entry name" value="HisK_dim/P_dom"/>
</dbReference>
<sequence length="1085" mass="125281">LFFNQEFDEEEMLWLSSSSGIYCVNFLPKQFRLFGLQTFKRAAVYTEKDVLNPSIDVLFRAQNGDIWIGTQRNLYLIDKSEQLKEVLMSSPRPVISNVCHITEDNKGNLWFSTKGEGVIKAIPDVQALYGFRLVRYTNNPKVLSSLGSNNVRFTFQDSKNRIWIGLSDGGLNLLQETDKVSFKHKYNGMKQYPFSYGNSYPEVHGMVESADGRIWVATTDGLMSFEVNFDEPEDIVFETYRNQTSISPICNDNISLLYKDADSRIWVGLFGGGLSELTGYDRESQKPIFKSYGTHYGLKNDVILSIAEDNNGNLWLVTETGISCFDKQTERFRSYDRFDGFPAITVGENPALLSSKDEFWLGCKEGILVFSPDKLRTRKYNCKTYILDFRVNGKENRLTDTSIKYAGKVEIEHDQSTFTIEFAALDYSHRGNISYEYILEGYEKEWHFSGNNRIASYTGVSPGKYKFHVRSINAADSESLSDSTLTIHILPPWKSSWRAYALYIIMVIGILAILSKSAMVLIKTKNEAYIKRRLSELKIKFFTYISHEIRIPLTLIKSPIQELKEEKSLSPKGRKYIGLMEKNTDQMLQLLNQILDFRKVQHDKIRLNVSQINLNRMMESFYKEFRTLSEESEVVYSFQLTGEVITLWADKEKLSLVIRNIVSNAFRFTPSGKSITVSTGISDDGKKCYIKIEGNGIPENELPKILGNLPQDDHSWNPYHRGTGIGFTLSEELIKLHHGSIVVETNEDHDTVFKIELLSDKKHYNFSEINFIDVEDDNELEKVFPPPRENRQQEQSKVKGNLLQSTEKEKIFKKKNILEEYIGDFFEDTYPVVLLIEDNNDLADLFNWQLEGKYHVGIVANVEEGVKKINQYHPDIVIIDQMLSKISSMEMLKRIRKDFRISHIPVVILAVEEDNDDSRTKFLTMGISAYITGPIEKEYLIAQLDHLLKKRQQFRERVWNLTDIEKLDSYKRYLTKKDIQLLEKLVRIIGKNLSNSNFNLDEIISDTKLNRLAFFKKLKGLTGFAPNELIMEARLNKSTELLKTTDMSFPEIAFAFGFKDLEDYEKCFFAKYNQTPTRYRNNAES</sequence>
<gene>
    <name evidence="7" type="ORF">EZS27_019760</name>
</gene>
<dbReference type="SMART" id="SM00388">
    <property type="entry name" value="HisKA"/>
    <property type="match status" value="1"/>
</dbReference>
<feature type="non-terminal residue" evidence="7">
    <location>
        <position position="1"/>
    </location>
</feature>
<evidence type="ECO:0000259" key="6">
    <source>
        <dbReference type="PROSITE" id="PS50110"/>
    </source>
</evidence>
<dbReference type="SUPFAM" id="SSF47384">
    <property type="entry name" value="Homodimeric domain of signal transducing histidine kinase"/>
    <property type="match status" value="1"/>
</dbReference>
<dbReference type="Gene3D" id="2.60.40.10">
    <property type="entry name" value="Immunoglobulins"/>
    <property type="match status" value="1"/>
</dbReference>
<dbReference type="Gene3D" id="3.30.565.10">
    <property type="entry name" value="Histidine kinase-like ATPase, C-terminal domain"/>
    <property type="match status" value="1"/>
</dbReference>
<keyword evidence="2" id="KW-0805">Transcription regulation</keyword>
<dbReference type="PANTHER" id="PTHR43547">
    <property type="entry name" value="TWO-COMPONENT HISTIDINE KINASE"/>
    <property type="match status" value="1"/>
</dbReference>
<accession>A0A5J4RFJ4</accession>
<dbReference type="InterPro" id="IPR036890">
    <property type="entry name" value="HATPase_C_sf"/>
</dbReference>
<evidence type="ECO:0000256" key="3">
    <source>
        <dbReference type="ARBA" id="ARBA00023163"/>
    </source>
</evidence>
<dbReference type="SMART" id="SM00448">
    <property type="entry name" value="REC"/>
    <property type="match status" value="1"/>
</dbReference>
<dbReference type="GO" id="GO:0000155">
    <property type="term" value="F:phosphorelay sensor kinase activity"/>
    <property type="evidence" value="ECO:0007669"/>
    <property type="project" value="InterPro"/>
</dbReference>
<organism evidence="7">
    <name type="scientific">termite gut metagenome</name>
    <dbReference type="NCBI Taxonomy" id="433724"/>
    <lineage>
        <taxon>unclassified sequences</taxon>
        <taxon>metagenomes</taxon>
        <taxon>organismal metagenomes</taxon>
    </lineage>
</organism>
<dbReference type="GO" id="GO:0043565">
    <property type="term" value="F:sequence-specific DNA binding"/>
    <property type="evidence" value="ECO:0007669"/>
    <property type="project" value="InterPro"/>
</dbReference>
<evidence type="ECO:0000259" key="5">
    <source>
        <dbReference type="PROSITE" id="PS50109"/>
    </source>
</evidence>
<dbReference type="CDD" id="cd00156">
    <property type="entry name" value="REC"/>
    <property type="match status" value="1"/>
</dbReference>
<dbReference type="Pfam" id="PF07494">
    <property type="entry name" value="Reg_prop"/>
    <property type="match status" value="1"/>
</dbReference>
<dbReference type="InterPro" id="IPR036097">
    <property type="entry name" value="HisK_dim/P_sf"/>
</dbReference>
<dbReference type="Pfam" id="PF12833">
    <property type="entry name" value="HTH_18"/>
    <property type="match status" value="1"/>
</dbReference>
<dbReference type="InterPro" id="IPR011123">
    <property type="entry name" value="Y_Y_Y"/>
</dbReference>
<dbReference type="InterPro" id="IPR003594">
    <property type="entry name" value="HATPase_dom"/>
</dbReference>
<dbReference type="SUPFAM" id="SSF46689">
    <property type="entry name" value="Homeodomain-like"/>
    <property type="match status" value="1"/>
</dbReference>
<dbReference type="SMART" id="SM00342">
    <property type="entry name" value="HTH_ARAC"/>
    <property type="match status" value="1"/>
</dbReference>
<dbReference type="InterPro" id="IPR013783">
    <property type="entry name" value="Ig-like_fold"/>
</dbReference>
<reference evidence="7" key="1">
    <citation type="submission" date="2019-03" db="EMBL/GenBank/DDBJ databases">
        <title>Single cell metagenomics reveals metabolic interactions within the superorganism composed of flagellate Streblomastix strix and complex community of Bacteroidetes bacteria on its surface.</title>
        <authorList>
            <person name="Treitli S.C."/>
            <person name="Kolisko M."/>
            <person name="Husnik F."/>
            <person name="Keeling P."/>
            <person name="Hampl V."/>
        </authorList>
    </citation>
    <scope>NUCLEOTIDE SEQUENCE</scope>
    <source>
        <strain evidence="7">STM</strain>
    </source>
</reference>
<dbReference type="PANTHER" id="PTHR43547:SF2">
    <property type="entry name" value="HYBRID SIGNAL TRANSDUCTION HISTIDINE KINASE C"/>
    <property type="match status" value="1"/>
</dbReference>
<keyword evidence="3" id="KW-0804">Transcription</keyword>
<feature type="domain" description="Histidine kinase" evidence="5">
    <location>
        <begin position="544"/>
        <end position="761"/>
    </location>
</feature>
<dbReference type="PROSITE" id="PS50109">
    <property type="entry name" value="HIS_KIN"/>
    <property type="match status" value="1"/>
</dbReference>
<dbReference type="Gene3D" id="2.130.10.10">
    <property type="entry name" value="YVTN repeat-like/Quinoprotein amine dehydrogenase"/>
    <property type="match status" value="2"/>
</dbReference>
<dbReference type="PROSITE" id="PS50110">
    <property type="entry name" value="RESPONSE_REGULATORY"/>
    <property type="match status" value="1"/>
</dbReference>
<dbReference type="Gene3D" id="1.10.10.60">
    <property type="entry name" value="Homeodomain-like"/>
    <property type="match status" value="1"/>
</dbReference>
<dbReference type="InterPro" id="IPR015943">
    <property type="entry name" value="WD40/YVTN_repeat-like_dom_sf"/>
</dbReference>
<dbReference type="InterPro" id="IPR011006">
    <property type="entry name" value="CheY-like_superfamily"/>
</dbReference>
<dbReference type="EMBL" id="SNRY01001344">
    <property type="protein sequence ID" value="KAA6331651.1"/>
    <property type="molecule type" value="Genomic_DNA"/>
</dbReference>
<dbReference type="Pfam" id="PF02518">
    <property type="entry name" value="HATPase_c"/>
    <property type="match status" value="1"/>
</dbReference>
<dbReference type="AlphaFoldDB" id="A0A5J4RFJ4"/>
<dbReference type="Pfam" id="PF00512">
    <property type="entry name" value="HisKA"/>
    <property type="match status" value="1"/>
</dbReference>
<evidence type="ECO:0000256" key="1">
    <source>
        <dbReference type="ARBA" id="ARBA00022553"/>
    </source>
</evidence>
<dbReference type="SUPFAM" id="SSF55874">
    <property type="entry name" value="ATPase domain of HSP90 chaperone/DNA topoisomerase II/histidine kinase"/>
    <property type="match status" value="1"/>
</dbReference>
<dbReference type="FunFam" id="1.10.287.130:FF:000045">
    <property type="entry name" value="Two-component system sensor histidine kinase/response regulator"/>
    <property type="match status" value="1"/>
</dbReference>
<dbReference type="InterPro" id="IPR011110">
    <property type="entry name" value="Reg_prop"/>
</dbReference>
<dbReference type="InterPro" id="IPR018060">
    <property type="entry name" value="HTH_AraC"/>
</dbReference>
<evidence type="ECO:0008006" key="8">
    <source>
        <dbReference type="Google" id="ProtNLM"/>
    </source>
</evidence>
<dbReference type="Gene3D" id="1.10.287.130">
    <property type="match status" value="1"/>
</dbReference>
<dbReference type="SUPFAM" id="SSF63829">
    <property type="entry name" value="Calcium-dependent phosphotriesterase"/>
    <property type="match status" value="2"/>
</dbReference>
<evidence type="ECO:0000256" key="2">
    <source>
        <dbReference type="ARBA" id="ARBA00023015"/>
    </source>
</evidence>
<dbReference type="CDD" id="cd00146">
    <property type="entry name" value="PKD"/>
    <property type="match status" value="1"/>
</dbReference>
<dbReference type="SUPFAM" id="SSF52172">
    <property type="entry name" value="CheY-like"/>
    <property type="match status" value="1"/>
</dbReference>
<dbReference type="SMART" id="SM00387">
    <property type="entry name" value="HATPase_c"/>
    <property type="match status" value="1"/>
</dbReference>
<proteinExistence type="predicted"/>
<dbReference type="InterPro" id="IPR009057">
    <property type="entry name" value="Homeodomain-like_sf"/>
</dbReference>
<dbReference type="InterPro" id="IPR005467">
    <property type="entry name" value="His_kinase_dom"/>
</dbReference>